<dbReference type="InterPro" id="IPR018062">
    <property type="entry name" value="HTH_AraC-typ_CS"/>
</dbReference>
<dbReference type="RefSeq" id="WP_329354579.1">
    <property type="nucleotide sequence ID" value="NZ_CP108651.1"/>
</dbReference>
<dbReference type="Proteomes" id="UP001431926">
    <property type="component" value="Chromosome"/>
</dbReference>
<dbReference type="EMBL" id="CP109491">
    <property type="protein sequence ID" value="WUX35426.1"/>
    <property type="molecule type" value="Genomic_DNA"/>
</dbReference>
<dbReference type="Gene3D" id="1.10.10.60">
    <property type="entry name" value="Homeodomain-like"/>
    <property type="match status" value="2"/>
</dbReference>
<organism evidence="5 6">
    <name type="scientific">Streptomyces anulatus</name>
    <name type="common">Streptomyces chrysomallus</name>
    <dbReference type="NCBI Taxonomy" id="1892"/>
    <lineage>
        <taxon>Bacteria</taxon>
        <taxon>Bacillati</taxon>
        <taxon>Actinomycetota</taxon>
        <taxon>Actinomycetes</taxon>
        <taxon>Kitasatosporales</taxon>
        <taxon>Streptomycetaceae</taxon>
        <taxon>Streptomyces</taxon>
    </lineage>
</organism>
<dbReference type="SUPFAM" id="SSF46689">
    <property type="entry name" value="Homeodomain-like"/>
    <property type="match status" value="2"/>
</dbReference>
<evidence type="ECO:0000313" key="5">
    <source>
        <dbReference type="EMBL" id="WUX35426.1"/>
    </source>
</evidence>
<keyword evidence="2" id="KW-0238">DNA-binding</keyword>
<gene>
    <name evidence="5" type="ORF">OG367_03950</name>
</gene>
<evidence type="ECO:0000256" key="3">
    <source>
        <dbReference type="ARBA" id="ARBA00023163"/>
    </source>
</evidence>
<dbReference type="PANTHER" id="PTHR46796:SF6">
    <property type="entry name" value="ARAC SUBFAMILY"/>
    <property type="match status" value="1"/>
</dbReference>
<dbReference type="Pfam" id="PF12833">
    <property type="entry name" value="HTH_18"/>
    <property type="match status" value="1"/>
</dbReference>
<dbReference type="InterPro" id="IPR009057">
    <property type="entry name" value="Homeodomain-like_sf"/>
</dbReference>
<evidence type="ECO:0000256" key="1">
    <source>
        <dbReference type="ARBA" id="ARBA00023015"/>
    </source>
</evidence>
<proteinExistence type="predicted"/>
<feature type="domain" description="HTH araC/xylS-type" evidence="4">
    <location>
        <begin position="178"/>
        <end position="276"/>
    </location>
</feature>
<reference evidence="5" key="1">
    <citation type="submission" date="2022-10" db="EMBL/GenBank/DDBJ databases">
        <title>The complete genomes of actinobacterial strains from the NBC collection.</title>
        <authorList>
            <person name="Joergensen T.S."/>
            <person name="Alvarez Arevalo M."/>
            <person name="Sterndorff E.B."/>
            <person name="Faurdal D."/>
            <person name="Vuksanovic O."/>
            <person name="Mourched A.-S."/>
            <person name="Charusanti P."/>
            <person name="Shaw S."/>
            <person name="Blin K."/>
            <person name="Weber T."/>
        </authorList>
    </citation>
    <scope>NUCLEOTIDE SEQUENCE</scope>
    <source>
        <strain evidence="5">NBC_01436</strain>
    </source>
</reference>
<dbReference type="InterPro" id="IPR050204">
    <property type="entry name" value="AraC_XylS_family_regulators"/>
</dbReference>
<dbReference type="PROSITE" id="PS00041">
    <property type="entry name" value="HTH_ARAC_FAMILY_1"/>
    <property type="match status" value="1"/>
</dbReference>
<evidence type="ECO:0000259" key="4">
    <source>
        <dbReference type="PROSITE" id="PS01124"/>
    </source>
</evidence>
<accession>A0ABZ1Z9J5</accession>
<dbReference type="PANTHER" id="PTHR46796">
    <property type="entry name" value="HTH-TYPE TRANSCRIPTIONAL ACTIVATOR RHAS-RELATED"/>
    <property type="match status" value="1"/>
</dbReference>
<protein>
    <submittedName>
        <fullName evidence="5">AraC family transcriptional regulator</fullName>
    </submittedName>
</protein>
<dbReference type="PROSITE" id="PS01124">
    <property type="entry name" value="HTH_ARAC_FAMILY_2"/>
    <property type="match status" value="1"/>
</dbReference>
<sequence length="283" mass="32173">MTITWLDQSSQKLVVEEHVAGHDSGTWTYQLSDQWFGIVTPIRGVCQIERRDDHGWRRTTLTPGEVCRVAPNNLIRLSRKPPRHLPFEVVYIQLSVEFLQRAPETHSTVPVRDVSELQTLRAFDPHVASMAQTLLHARKTGAGDRYALSAAHYLAEYLLHPFRSASLGTGVFSPEQLLTLRAYMEMHLSENITLDQLAREARLSRYHFLRRFSVTTGKTPMRYLTGLRIDAARHLLTAGSDPISQVGRLCGFPNPENFARVFRKHMGCSPSEYRQRGQCPPSP</sequence>
<evidence type="ECO:0000313" key="6">
    <source>
        <dbReference type="Proteomes" id="UP001431926"/>
    </source>
</evidence>
<name>A0ABZ1Z9J5_STRAQ</name>
<dbReference type="InterPro" id="IPR018060">
    <property type="entry name" value="HTH_AraC"/>
</dbReference>
<dbReference type="SMART" id="SM00342">
    <property type="entry name" value="HTH_ARAC"/>
    <property type="match status" value="1"/>
</dbReference>
<keyword evidence="1" id="KW-0805">Transcription regulation</keyword>
<evidence type="ECO:0000256" key="2">
    <source>
        <dbReference type="ARBA" id="ARBA00023125"/>
    </source>
</evidence>
<keyword evidence="6" id="KW-1185">Reference proteome</keyword>
<keyword evidence="3" id="KW-0804">Transcription</keyword>
<dbReference type="InterPro" id="IPR020449">
    <property type="entry name" value="Tscrpt_reg_AraC-type_HTH"/>
</dbReference>
<dbReference type="PRINTS" id="PR00032">
    <property type="entry name" value="HTHARAC"/>
</dbReference>